<dbReference type="EMBL" id="JBHSKX010000002">
    <property type="protein sequence ID" value="MFC5368038.1"/>
    <property type="molecule type" value="Genomic_DNA"/>
</dbReference>
<comment type="function">
    <text evidence="4">This protein is involved in the repair of mismatches in DNA. It is required for dam-dependent methyl-directed DNA mismatch repair. May act as a 'molecular matchmaker', a protein that promotes the formation of a stable complex between two or more DNA-binding proteins in an ATP-dependent manner without itself being part of a final effector complex.</text>
</comment>
<dbReference type="AlphaFoldDB" id="A0ABD5RDH3"/>
<dbReference type="Gene3D" id="3.30.230.10">
    <property type="match status" value="1"/>
</dbReference>
<dbReference type="Pfam" id="PF13589">
    <property type="entry name" value="HATPase_c_3"/>
    <property type="match status" value="1"/>
</dbReference>
<feature type="domain" description="DNA mismatch repair protein S5" evidence="6">
    <location>
        <begin position="209"/>
        <end position="334"/>
    </location>
</feature>
<evidence type="ECO:0000256" key="3">
    <source>
        <dbReference type="ARBA" id="ARBA00023204"/>
    </source>
</evidence>
<dbReference type="Pfam" id="PF08676">
    <property type="entry name" value="MutL_C"/>
    <property type="match status" value="1"/>
</dbReference>
<evidence type="ECO:0000259" key="6">
    <source>
        <dbReference type="SMART" id="SM01340"/>
    </source>
</evidence>
<evidence type="ECO:0000256" key="2">
    <source>
        <dbReference type="ARBA" id="ARBA00022763"/>
    </source>
</evidence>
<dbReference type="GO" id="GO:0004519">
    <property type="term" value="F:endonuclease activity"/>
    <property type="evidence" value="ECO:0007669"/>
    <property type="project" value="UniProtKB-KW"/>
</dbReference>
<dbReference type="Proteomes" id="UP001596201">
    <property type="component" value="Unassembled WGS sequence"/>
</dbReference>
<dbReference type="InterPro" id="IPR020667">
    <property type="entry name" value="DNA_mismatch_repair_MutL"/>
</dbReference>
<dbReference type="PANTHER" id="PTHR10073:SF12">
    <property type="entry name" value="DNA MISMATCH REPAIR PROTEIN MLH1"/>
    <property type="match status" value="1"/>
</dbReference>
<dbReference type="InterPro" id="IPR036890">
    <property type="entry name" value="HATPase_C_sf"/>
</dbReference>
<comment type="caution">
    <text evidence="7">The sequence shown here is derived from an EMBL/GenBank/DDBJ whole genome shotgun (WGS) entry which is preliminary data.</text>
</comment>
<keyword evidence="8" id="KW-1185">Reference proteome</keyword>
<dbReference type="NCBIfam" id="TIGR00585">
    <property type="entry name" value="mutl"/>
    <property type="match status" value="1"/>
</dbReference>
<comment type="similarity">
    <text evidence="1 4">Belongs to the DNA mismatch repair MutL/HexB family.</text>
</comment>
<dbReference type="InterPro" id="IPR038973">
    <property type="entry name" value="MutL/Mlh/Pms-like"/>
</dbReference>
<dbReference type="RefSeq" id="WP_227230275.1">
    <property type="nucleotide sequence ID" value="NZ_JAJCVJ010000002.1"/>
</dbReference>
<dbReference type="GO" id="GO:0006298">
    <property type="term" value="P:mismatch repair"/>
    <property type="evidence" value="ECO:0007669"/>
    <property type="project" value="UniProtKB-UniRule"/>
</dbReference>
<dbReference type="SMART" id="SM01340">
    <property type="entry name" value="DNA_mis_repair"/>
    <property type="match status" value="1"/>
</dbReference>
<dbReference type="InterPro" id="IPR020568">
    <property type="entry name" value="Ribosomal_Su5_D2-typ_SF"/>
</dbReference>
<organism evidence="7 8">
    <name type="scientific">Salinirubrum litoreum</name>
    <dbReference type="NCBI Taxonomy" id="1126234"/>
    <lineage>
        <taxon>Archaea</taxon>
        <taxon>Methanobacteriati</taxon>
        <taxon>Methanobacteriota</taxon>
        <taxon>Stenosarchaea group</taxon>
        <taxon>Halobacteria</taxon>
        <taxon>Halobacteriales</taxon>
        <taxon>Haloferacaceae</taxon>
        <taxon>Salinirubrum</taxon>
    </lineage>
</organism>
<dbReference type="CDD" id="cd00782">
    <property type="entry name" value="MutL_Trans"/>
    <property type="match status" value="1"/>
</dbReference>
<evidence type="ECO:0000313" key="8">
    <source>
        <dbReference type="Proteomes" id="UP001596201"/>
    </source>
</evidence>
<name>A0ABD5RDH3_9EURY</name>
<dbReference type="PROSITE" id="PS00058">
    <property type="entry name" value="DNA_MISMATCH_REPAIR_1"/>
    <property type="match status" value="1"/>
</dbReference>
<dbReference type="InterPro" id="IPR014762">
    <property type="entry name" value="DNA_mismatch_repair_CS"/>
</dbReference>
<keyword evidence="7" id="KW-0255">Endonuclease</keyword>
<evidence type="ECO:0000256" key="4">
    <source>
        <dbReference type="HAMAP-Rule" id="MF_00149"/>
    </source>
</evidence>
<dbReference type="InterPro" id="IPR013507">
    <property type="entry name" value="DNA_mismatch_S5_2-like"/>
</dbReference>
<dbReference type="InterPro" id="IPR042120">
    <property type="entry name" value="MutL_C_dimsub"/>
</dbReference>
<dbReference type="InterPro" id="IPR042121">
    <property type="entry name" value="MutL_C_regsub"/>
</dbReference>
<dbReference type="InterPro" id="IPR002099">
    <property type="entry name" value="MutL/Mlh/PMS"/>
</dbReference>
<keyword evidence="2 4" id="KW-0227">DNA damage</keyword>
<dbReference type="Pfam" id="PF01119">
    <property type="entry name" value="DNA_mis_repair"/>
    <property type="match status" value="1"/>
</dbReference>
<dbReference type="Gene3D" id="3.30.1370.100">
    <property type="entry name" value="MutL, C-terminal domain, regulatory subdomain"/>
    <property type="match status" value="1"/>
</dbReference>
<dbReference type="PANTHER" id="PTHR10073">
    <property type="entry name" value="DNA MISMATCH REPAIR PROTEIN MLH, PMS, MUTL"/>
    <property type="match status" value="1"/>
</dbReference>
<dbReference type="InterPro" id="IPR037198">
    <property type="entry name" value="MutL_C_sf"/>
</dbReference>
<proteinExistence type="inferred from homology"/>
<dbReference type="SUPFAM" id="SSF54211">
    <property type="entry name" value="Ribosomal protein S5 domain 2-like"/>
    <property type="match status" value="1"/>
</dbReference>
<dbReference type="InterPro" id="IPR014790">
    <property type="entry name" value="MutL_C"/>
</dbReference>
<dbReference type="SMART" id="SM00853">
    <property type="entry name" value="MutL_C"/>
    <property type="match status" value="1"/>
</dbReference>
<keyword evidence="7" id="KW-0378">Hydrolase</keyword>
<sequence>MTRVHELDPETVDRIAAGEVVTRPAAVVTELVENSLDAGSESITIAVERGGLDRIRVADDGHGMTEADALLAVERHTTSKIDGIDDVGRVRTLGFRGEALPSIAEAARLDLTTKAVADGARGTRVVVENGEKRSEPAGRDVGTTVEVTDLFARTPARRKSLAGPKTEFSRISALCTRYALLRPDVRFRLSHDDRETFATPGTGDPTDALLGVYDRQVAGASTTVEWSAPDDGSADREVSVSGVVCYPSVTRARPTHVHTAVNSRAVENGDLRQAVVAGYGDLLAGGRYPVAAIDVSVPPERVDANVHPAKERVAFVDGEAVTAAVESAVRDALSGEDLARTADLAFDLDSSLTPVEGDSTLAEVTVIGTFRDLYLLCEADDDLLVIDQHAAHERVNFERLRAAVGDEVESAAIDPPETLRLSADESATLEANRDLLASLGYRVADFGGTTYRVEAVPAPLGRVEPTAALRDALDALAVGETPEDAREDLLRDLACHPSLKAGDALSVADATRLVNRLGACEQPYACPHGRPTVLSLDEATLATAFERGNTRLG</sequence>
<dbReference type="Gene3D" id="3.30.1540.20">
    <property type="entry name" value="MutL, C-terminal domain, dimerisation subdomain"/>
    <property type="match status" value="1"/>
</dbReference>
<dbReference type="InterPro" id="IPR014721">
    <property type="entry name" value="Ribsml_uS5_D2-typ_fold_subgr"/>
</dbReference>
<dbReference type="SUPFAM" id="SSF118116">
    <property type="entry name" value="DNA mismatch repair protein MutL"/>
    <property type="match status" value="1"/>
</dbReference>
<dbReference type="CDD" id="cd16926">
    <property type="entry name" value="HATPase_MutL-MLH-PMS-like"/>
    <property type="match status" value="1"/>
</dbReference>
<protein>
    <recommendedName>
        <fullName evidence="4">DNA mismatch repair protein MutL</fullName>
    </recommendedName>
</protein>
<feature type="domain" description="MutL C-terminal dimerisation" evidence="5">
    <location>
        <begin position="366"/>
        <end position="505"/>
    </location>
</feature>
<evidence type="ECO:0000259" key="5">
    <source>
        <dbReference type="SMART" id="SM00853"/>
    </source>
</evidence>
<keyword evidence="3 4" id="KW-0234">DNA repair</keyword>
<evidence type="ECO:0000313" key="7">
    <source>
        <dbReference type="EMBL" id="MFC5368038.1"/>
    </source>
</evidence>
<evidence type="ECO:0000256" key="1">
    <source>
        <dbReference type="ARBA" id="ARBA00006082"/>
    </source>
</evidence>
<reference evidence="7 8" key="1">
    <citation type="journal article" date="2019" name="Int. J. Syst. Evol. Microbiol.">
        <title>The Global Catalogue of Microorganisms (GCM) 10K type strain sequencing project: providing services to taxonomists for standard genome sequencing and annotation.</title>
        <authorList>
            <consortium name="The Broad Institute Genomics Platform"/>
            <consortium name="The Broad Institute Genome Sequencing Center for Infectious Disease"/>
            <person name="Wu L."/>
            <person name="Ma J."/>
        </authorList>
    </citation>
    <scope>NUCLEOTIDE SEQUENCE [LARGE SCALE GENOMIC DNA]</scope>
    <source>
        <strain evidence="7 8">CGMCC 1.12237</strain>
    </source>
</reference>
<dbReference type="SUPFAM" id="SSF55874">
    <property type="entry name" value="ATPase domain of HSP90 chaperone/DNA topoisomerase II/histidine kinase"/>
    <property type="match status" value="1"/>
</dbReference>
<dbReference type="FunFam" id="3.30.565.10:FF:000003">
    <property type="entry name" value="DNA mismatch repair endonuclease MutL"/>
    <property type="match status" value="1"/>
</dbReference>
<gene>
    <name evidence="4 7" type="primary">mutL</name>
    <name evidence="7" type="ORF">ACFPJ5_13965</name>
</gene>
<accession>A0ABD5RDH3</accession>
<dbReference type="HAMAP" id="MF_00149">
    <property type="entry name" value="DNA_mis_repair"/>
    <property type="match status" value="1"/>
</dbReference>
<dbReference type="Gene3D" id="3.30.565.10">
    <property type="entry name" value="Histidine kinase-like ATPase, C-terminal domain"/>
    <property type="match status" value="1"/>
</dbReference>
<keyword evidence="7" id="KW-0540">Nuclease</keyword>